<comment type="caution">
    <text evidence="2">The sequence shown here is derived from an EMBL/GenBank/DDBJ whole genome shotgun (WGS) entry which is preliminary data.</text>
</comment>
<gene>
    <name evidence="2" type="ORF">NE237_011382</name>
</gene>
<dbReference type="AlphaFoldDB" id="A0A9Q0GVY4"/>
<feature type="region of interest" description="Disordered" evidence="1">
    <location>
        <begin position="37"/>
        <end position="57"/>
    </location>
</feature>
<dbReference type="PANTHER" id="PTHR38221:SF1">
    <property type="entry name" value="OVULE PROTEIN"/>
    <property type="match status" value="1"/>
</dbReference>
<protein>
    <submittedName>
        <fullName evidence="2">Uncharacterized protein</fullName>
    </submittedName>
</protein>
<dbReference type="EMBL" id="JAMYWD010000011">
    <property type="protein sequence ID" value="KAJ4954599.1"/>
    <property type="molecule type" value="Genomic_DNA"/>
</dbReference>
<dbReference type="PANTHER" id="PTHR38221">
    <property type="entry name" value="BNAA04G14260D PROTEIN"/>
    <property type="match status" value="1"/>
</dbReference>
<dbReference type="OrthoDB" id="1557914at2759"/>
<keyword evidence="3" id="KW-1185">Reference proteome</keyword>
<name>A0A9Q0GVY4_9MAGN</name>
<reference evidence="2" key="1">
    <citation type="journal article" date="2023" name="Plant J.">
        <title>The genome of the king protea, Protea cynaroides.</title>
        <authorList>
            <person name="Chang J."/>
            <person name="Duong T.A."/>
            <person name="Schoeman C."/>
            <person name="Ma X."/>
            <person name="Roodt D."/>
            <person name="Barker N."/>
            <person name="Li Z."/>
            <person name="Van de Peer Y."/>
            <person name="Mizrachi E."/>
        </authorList>
    </citation>
    <scope>NUCLEOTIDE SEQUENCE</scope>
    <source>
        <tissue evidence="2">Young leaves</tissue>
    </source>
</reference>
<evidence type="ECO:0000313" key="3">
    <source>
        <dbReference type="Proteomes" id="UP001141806"/>
    </source>
</evidence>
<accession>A0A9Q0GVY4</accession>
<evidence type="ECO:0000256" key="1">
    <source>
        <dbReference type="SAM" id="MobiDB-lite"/>
    </source>
</evidence>
<evidence type="ECO:0000313" key="2">
    <source>
        <dbReference type="EMBL" id="KAJ4954599.1"/>
    </source>
</evidence>
<feature type="region of interest" description="Disordered" evidence="1">
    <location>
        <begin position="236"/>
        <end position="289"/>
    </location>
</feature>
<organism evidence="2 3">
    <name type="scientific">Protea cynaroides</name>
    <dbReference type="NCBI Taxonomy" id="273540"/>
    <lineage>
        <taxon>Eukaryota</taxon>
        <taxon>Viridiplantae</taxon>
        <taxon>Streptophyta</taxon>
        <taxon>Embryophyta</taxon>
        <taxon>Tracheophyta</taxon>
        <taxon>Spermatophyta</taxon>
        <taxon>Magnoliopsida</taxon>
        <taxon>Proteales</taxon>
        <taxon>Proteaceae</taxon>
        <taxon>Protea</taxon>
    </lineage>
</organism>
<proteinExistence type="predicted"/>
<sequence>MDDPFISEIERECFISSSQEERLRNSGFCLSRFCDKTRDDPEFSSNDESTEDGGMLVDSTGIEMHSLSEDKPASQSDEFLTPQENILMSSQEQALNLMNLTGTGADDHHKELKARGNVSPDHIVTVDLGKDNVPGFSLGKSPADKGLVPGKEFLGFSGDSSSIRQRISGEFFDGTRAPACGAVVEERSGDSALRKNFGFLKQNFETVNLQSGGVGGDIPVGTESVGTGFKKNATKGVAPLKATEKEPEFSVHRGKEVRSSPEGGSSKKISKRQSTCKNASKVANRRQLPASMRGPMQNAAKRLIPDSSFSENQSLKSLMDAVIELSGGKNATGDPGNVDILETAKQRGMTFPRPRWWPPEGF</sequence>
<dbReference type="Proteomes" id="UP001141806">
    <property type="component" value="Unassembled WGS sequence"/>
</dbReference>
<feature type="compositionally biased region" description="Basic and acidic residues" evidence="1">
    <location>
        <begin position="242"/>
        <end position="259"/>
    </location>
</feature>